<evidence type="ECO:0000256" key="3">
    <source>
        <dbReference type="ARBA" id="ARBA00022801"/>
    </source>
</evidence>
<dbReference type="EMBL" id="BAAAZO010000003">
    <property type="protein sequence ID" value="GAA3608198.1"/>
    <property type="molecule type" value="Genomic_DNA"/>
</dbReference>
<dbReference type="PANTHER" id="PTHR43248:SF29">
    <property type="entry name" value="TRIPEPTIDYL AMINOPEPTIDASE"/>
    <property type="match status" value="1"/>
</dbReference>
<dbReference type="Pfam" id="PF08386">
    <property type="entry name" value="Abhydrolase_4"/>
    <property type="match status" value="1"/>
</dbReference>
<dbReference type="InterPro" id="IPR029058">
    <property type="entry name" value="AB_hydrolase_fold"/>
</dbReference>
<dbReference type="Proteomes" id="UP001501074">
    <property type="component" value="Unassembled WGS sequence"/>
</dbReference>
<reference evidence="7" key="1">
    <citation type="journal article" date="2019" name="Int. J. Syst. Evol. Microbiol.">
        <title>The Global Catalogue of Microorganisms (GCM) 10K type strain sequencing project: providing services to taxonomists for standard genome sequencing and annotation.</title>
        <authorList>
            <consortium name="The Broad Institute Genomics Platform"/>
            <consortium name="The Broad Institute Genome Sequencing Center for Infectious Disease"/>
            <person name="Wu L."/>
            <person name="Ma J."/>
        </authorList>
    </citation>
    <scope>NUCLEOTIDE SEQUENCE [LARGE SCALE GENOMIC DNA]</scope>
    <source>
        <strain evidence="7">JCM 16902</strain>
    </source>
</reference>
<dbReference type="InterPro" id="IPR051601">
    <property type="entry name" value="Serine_prot/Carboxylest_S33"/>
</dbReference>
<dbReference type="RefSeq" id="WP_231483727.1">
    <property type="nucleotide sequence ID" value="NZ_BAAAZO010000003.1"/>
</dbReference>
<dbReference type="InterPro" id="IPR013595">
    <property type="entry name" value="Pept_S33_TAP-like_C"/>
</dbReference>
<evidence type="ECO:0000313" key="6">
    <source>
        <dbReference type="EMBL" id="GAA3608198.1"/>
    </source>
</evidence>
<proteinExistence type="inferred from homology"/>
<evidence type="ECO:0000259" key="5">
    <source>
        <dbReference type="Pfam" id="PF08386"/>
    </source>
</evidence>
<keyword evidence="2" id="KW-0732">Signal</keyword>
<keyword evidence="3 6" id="KW-0378">Hydrolase</keyword>
<dbReference type="InterPro" id="IPR000073">
    <property type="entry name" value="AB_hydrolase_1"/>
</dbReference>
<feature type="domain" description="AB hydrolase-1" evidence="4">
    <location>
        <begin position="132"/>
        <end position="285"/>
    </location>
</feature>
<sequence length="564" mass="59884">MLPRAFRRAGTGVLISAVAGGVLLSATGEAAATAGPSSRKKAAAAAVDRYDAQKLRWRACLDRDEMPGLPDDYYRLECATLLAPRDWNVPEGGVDIRLKVSRLKSTTATKPGMLFTNPGGPGADGADLPLLMVSARRKKLMAGQDIYGMDVRGGGGSSNITCGGAQNLTADPRLRSDASVNLQLDAAELTARACDVAGRELSQYVTTPQTIQDVDLLRRIAGHDRVNWLGFSAGTWMGAHYATRFPEHAGHLVFDSNVEFTSTWENAFSRQPLGFQRRFEQDFAPWVAKYHSVYGLGSTPQAVIASYEKLRARMTPDAPVQDAVTLDDVIAGTMYAKVLFPDAAASLADLNGYLRAQGSGKFRTADQYAAKVRKSVALIQRDGMSNTFSGDANSSVFLAVTCQDTPWNASRGSLVKSSAEAGKNYPLIGWSTIDQPCAFWNRPAGVDLPTPTGHGVPPVLMVQSVNDPATPIEGARAAAANFEGARLLTVTGEGDHGLYAGGNSCVDKKVDDFILNGKLPAAGATCKGTAMPDPTAVGAMSAARLPVRGTNPLLALRQISELVH</sequence>
<keyword evidence="7" id="KW-1185">Reference proteome</keyword>
<dbReference type="GO" id="GO:0016787">
    <property type="term" value="F:hydrolase activity"/>
    <property type="evidence" value="ECO:0007669"/>
    <property type="project" value="UniProtKB-KW"/>
</dbReference>
<evidence type="ECO:0000256" key="1">
    <source>
        <dbReference type="ARBA" id="ARBA00010088"/>
    </source>
</evidence>
<accession>A0ABP6ZIK7</accession>
<dbReference type="SUPFAM" id="SSF53474">
    <property type="entry name" value="alpha/beta-Hydrolases"/>
    <property type="match status" value="1"/>
</dbReference>
<protein>
    <submittedName>
        <fullName evidence="6">Alpha/beta hydrolase</fullName>
    </submittedName>
</protein>
<comment type="similarity">
    <text evidence="1">Belongs to the peptidase S33 family.</text>
</comment>
<evidence type="ECO:0000256" key="2">
    <source>
        <dbReference type="ARBA" id="ARBA00022729"/>
    </source>
</evidence>
<dbReference type="Pfam" id="PF00561">
    <property type="entry name" value="Abhydrolase_1"/>
    <property type="match status" value="1"/>
</dbReference>
<evidence type="ECO:0000313" key="7">
    <source>
        <dbReference type="Proteomes" id="UP001501074"/>
    </source>
</evidence>
<gene>
    <name evidence="6" type="ORF">GCM10022223_25250</name>
</gene>
<dbReference type="Gene3D" id="3.40.50.1820">
    <property type="entry name" value="alpha/beta hydrolase"/>
    <property type="match status" value="1"/>
</dbReference>
<dbReference type="PANTHER" id="PTHR43248">
    <property type="entry name" value="2-SUCCINYL-6-HYDROXY-2,4-CYCLOHEXADIENE-1-CARBOXYLATE SYNTHASE"/>
    <property type="match status" value="1"/>
</dbReference>
<comment type="caution">
    <text evidence="6">The sequence shown here is derived from an EMBL/GenBank/DDBJ whole genome shotgun (WGS) entry which is preliminary data.</text>
</comment>
<name>A0ABP6ZIK7_9ACTN</name>
<feature type="domain" description="Peptidase S33 tripeptidyl aminopeptidase-like C-terminal" evidence="5">
    <location>
        <begin position="430"/>
        <end position="526"/>
    </location>
</feature>
<organism evidence="6 7">
    <name type="scientific">Kineosporia mesophila</name>
    <dbReference type="NCBI Taxonomy" id="566012"/>
    <lineage>
        <taxon>Bacteria</taxon>
        <taxon>Bacillati</taxon>
        <taxon>Actinomycetota</taxon>
        <taxon>Actinomycetes</taxon>
        <taxon>Kineosporiales</taxon>
        <taxon>Kineosporiaceae</taxon>
        <taxon>Kineosporia</taxon>
    </lineage>
</organism>
<evidence type="ECO:0000259" key="4">
    <source>
        <dbReference type="Pfam" id="PF00561"/>
    </source>
</evidence>